<gene>
    <name evidence="1" type="ORF">H6G14_06965</name>
</gene>
<comment type="caution">
    <text evidence="1">The sequence shown here is derived from an EMBL/GenBank/DDBJ whole genome shotgun (WGS) entry which is preliminary data.</text>
</comment>
<protein>
    <submittedName>
        <fullName evidence="1">Uncharacterized protein</fullName>
    </submittedName>
</protein>
<sequence length="61" mass="6861">MNKSQMLLYINVTGDGEDWGLGTGDESIQNTLREGKPTKFKIQNKVNVFPLHPYTLTPLNP</sequence>
<evidence type="ECO:0000313" key="1">
    <source>
        <dbReference type="EMBL" id="MBD2251046.1"/>
    </source>
</evidence>
<dbReference type="RefSeq" id="WP_190566370.1">
    <property type="nucleotide sequence ID" value="NZ_JACJQL010000007.1"/>
</dbReference>
<reference evidence="1 2" key="1">
    <citation type="journal article" date="2020" name="ISME J.">
        <title>Comparative genomics reveals insights into cyanobacterial evolution and habitat adaptation.</title>
        <authorList>
            <person name="Chen M.Y."/>
            <person name="Teng W.K."/>
            <person name="Zhao L."/>
            <person name="Hu C.X."/>
            <person name="Zhou Y.K."/>
            <person name="Han B.P."/>
            <person name="Song L.R."/>
            <person name="Shu W.S."/>
        </authorList>
    </citation>
    <scope>NUCLEOTIDE SEQUENCE [LARGE SCALE GENOMIC DNA]</scope>
    <source>
        <strain evidence="1 2">FACHB-3921</strain>
    </source>
</reference>
<name>A0ABR8BB23_9NOSO</name>
<organism evidence="1 2">
    <name type="scientific">Nostoc parmelioides FACHB-3921</name>
    <dbReference type="NCBI Taxonomy" id="2692909"/>
    <lineage>
        <taxon>Bacteria</taxon>
        <taxon>Bacillati</taxon>
        <taxon>Cyanobacteriota</taxon>
        <taxon>Cyanophyceae</taxon>
        <taxon>Nostocales</taxon>
        <taxon>Nostocaceae</taxon>
        <taxon>Nostoc</taxon>
    </lineage>
</organism>
<dbReference type="Proteomes" id="UP000621307">
    <property type="component" value="Unassembled WGS sequence"/>
</dbReference>
<proteinExistence type="predicted"/>
<evidence type="ECO:0000313" key="2">
    <source>
        <dbReference type="Proteomes" id="UP000621307"/>
    </source>
</evidence>
<dbReference type="EMBL" id="JACJQL010000007">
    <property type="protein sequence ID" value="MBD2251046.1"/>
    <property type="molecule type" value="Genomic_DNA"/>
</dbReference>
<keyword evidence="2" id="KW-1185">Reference proteome</keyword>
<accession>A0ABR8BB23</accession>